<evidence type="ECO:0000256" key="8">
    <source>
        <dbReference type="PROSITE-ProRule" id="PRU00284"/>
    </source>
</evidence>
<keyword evidence="3 9" id="KW-0812">Transmembrane</keyword>
<gene>
    <name evidence="12" type="ORF">Kalk_03050</name>
</gene>
<dbReference type="CDD" id="cd06225">
    <property type="entry name" value="HAMP"/>
    <property type="match status" value="1"/>
</dbReference>
<comment type="similarity">
    <text evidence="7">Belongs to the methyl-accepting chemotaxis (MCP) protein family.</text>
</comment>
<keyword evidence="13" id="KW-1185">Reference proteome</keyword>
<dbReference type="RefSeq" id="WP_101892802.1">
    <property type="nucleotide sequence ID" value="NZ_CP022684.1"/>
</dbReference>
<evidence type="ECO:0000313" key="12">
    <source>
        <dbReference type="EMBL" id="AUM11462.1"/>
    </source>
</evidence>
<dbReference type="EMBL" id="CP022684">
    <property type="protein sequence ID" value="AUM11462.1"/>
    <property type="molecule type" value="Genomic_DNA"/>
</dbReference>
<dbReference type="CDD" id="cd11386">
    <property type="entry name" value="MCP_signal"/>
    <property type="match status" value="1"/>
</dbReference>
<dbReference type="InterPro" id="IPR004090">
    <property type="entry name" value="Chemotax_Me-accpt_rcpt"/>
</dbReference>
<name>A0A2K9LGQ8_9GAMM</name>
<dbReference type="GO" id="GO:0016020">
    <property type="term" value="C:membrane"/>
    <property type="evidence" value="ECO:0007669"/>
    <property type="project" value="UniProtKB-SubCell"/>
</dbReference>
<evidence type="ECO:0000256" key="6">
    <source>
        <dbReference type="ARBA" id="ARBA00023224"/>
    </source>
</evidence>
<evidence type="ECO:0000256" key="1">
    <source>
        <dbReference type="ARBA" id="ARBA00004141"/>
    </source>
</evidence>
<evidence type="ECO:0000256" key="3">
    <source>
        <dbReference type="ARBA" id="ARBA00022692"/>
    </source>
</evidence>
<feature type="transmembrane region" description="Helical" evidence="9">
    <location>
        <begin position="321"/>
        <end position="345"/>
    </location>
</feature>
<feature type="transmembrane region" description="Helical" evidence="9">
    <location>
        <begin position="20"/>
        <end position="39"/>
    </location>
</feature>
<dbReference type="Pfam" id="PF00672">
    <property type="entry name" value="HAMP"/>
    <property type="match status" value="1"/>
</dbReference>
<dbReference type="Pfam" id="PF00015">
    <property type="entry name" value="MCPsignal"/>
    <property type="match status" value="1"/>
</dbReference>
<dbReference type="FunFam" id="1.10.287.950:FF:000001">
    <property type="entry name" value="Methyl-accepting chemotaxis sensory transducer"/>
    <property type="match status" value="1"/>
</dbReference>
<dbReference type="SUPFAM" id="SSF58104">
    <property type="entry name" value="Methyl-accepting chemotaxis protein (MCP) signaling domain"/>
    <property type="match status" value="1"/>
</dbReference>
<dbReference type="PANTHER" id="PTHR32089">
    <property type="entry name" value="METHYL-ACCEPTING CHEMOTAXIS PROTEIN MCPB"/>
    <property type="match status" value="1"/>
</dbReference>
<dbReference type="KEGG" id="kak:Kalk_03050"/>
<dbReference type="Gene3D" id="1.10.287.950">
    <property type="entry name" value="Methyl-accepting chemotaxis protein"/>
    <property type="match status" value="1"/>
</dbReference>
<evidence type="ECO:0008006" key="14">
    <source>
        <dbReference type="Google" id="ProtNLM"/>
    </source>
</evidence>
<dbReference type="GO" id="GO:0006935">
    <property type="term" value="P:chemotaxis"/>
    <property type="evidence" value="ECO:0007669"/>
    <property type="project" value="UniProtKB-KW"/>
</dbReference>
<dbReference type="PANTHER" id="PTHR32089:SF120">
    <property type="entry name" value="METHYL-ACCEPTING CHEMOTAXIS PROTEIN TLPQ"/>
    <property type="match status" value="1"/>
</dbReference>
<dbReference type="InterPro" id="IPR003660">
    <property type="entry name" value="HAMP_dom"/>
</dbReference>
<protein>
    <recommendedName>
        <fullName evidence="14">Methyl-accepting chemotaxis protein</fullName>
    </recommendedName>
</protein>
<evidence type="ECO:0000256" key="7">
    <source>
        <dbReference type="ARBA" id="ARBA00029447"/>
    </source>
</evidence>
<comment type="subcellular location">
    <subcellularLocation>
        <location evidence="1">Membrane</location>
        <topology evidence="1">Multi-pass membrane protein</topology>
    </subcellularLocation>
</comment>
<keyword evidence="6 8" id="KW-0807">Transducer</keyword>
<dbReference type="PRINTS" id="PR00260">
    <property type="entry name" value="CHEMTRNSDUCR"/>
</dbReference>
<dbReference type="Proteomes" id="UP000235116">
    <property type="component" value="Chromosome"/>
</dbReference>
<feature type="domain" description="Methyl-accepting transducer" evidence="10">
    <location>
        <begin position="400"/>
        <end position="636"/>
    </location>
</feature>
<dbReference type="GO" id="GO:0007165">
    <property type="term" value="P:signal transduction"/>
    <property type="evidence" value="ECO:0007669"/>
    <property type="project" value="UniProtKB-KW"/>
</dbReference>
<reference evidence="13" key="1">
    <citation type="submission" date="2017-08" db="EMBL/GenBank/DDBJ databases">
        <title>Direct submision.</title>
        <authorList>
            <person name="Kim S.-J."/>
            <person name="Rhee S.-K."/>
        </authorList>
    </citation>
    <scope>NUCLEOTIDE SEQUENCE [LARGE SCALE GENOMIC DNA]</scope>
    <source>
        <strain evidence="13">GI5</strain>
    </source>
</reference>
<dbReference type="PROSITE" id="PS50111">
    <property type="entry name" value="CHEMOTAXIS_TRANSDUC_2"/>
    <property type="match status" value="1"/>
</dbReference>
<evidence type="ECO:0000256" key="2">
    <source>
        <dbReference type="ARBA" id="ARBA00022500"/>
    </source>
</evidence>
<dbReference type="GO" id="GO:0004888">
    <property type="term" value="F:transmembrane signaling receptor activity"/>
    <property type="evidence" value="ECO:0007669"/>
    <property type="project" value="InterPro"/>
</dbReference>
<dbReference type="SMART" id="SM00304">
    <property type="entry name" value="HAMP"/>
    <property type="match status" value="1"/>
</dbReference>
<feature type="domain" description="HAMP" evidence="11">
    <location>
        <begin position="343"/>
        <end position="395"/>
    </location>
</feature>
<evidence type="ECO:0000256" key="9">
    <source>
        <dbReference type="SAM" id="Phobius"/>
    </source>
</evidence>
<evidence type="ECO:0000256" key="5">
    <source>
        <dbReference type="ARBA" id="ARBA00023136"/>
    </source>
</evidence>
<dbReference type="OrthoDB" id="5800769at2"/>
<keyword evidence="2" id="KW-0145">Chemotaxis</keyword>
<evidence type="ECO:0000256" key="4">
    <source>
        <dbReference type="ARBA" id="ARBA00022989"/>
    </source>
</evidence>
<evidence type="ECO:0000259" key="10">
    <source>
        <dbReference type="PROSITE" id="PS50111"/>
    </source>
</evidence>
<keyword evidence="5 9" id="KW-0472">Membrane</keyword>
<evidence type="ECO:0000313" key="13">
    <source>
        <dbReference type="Proteomes" id="UP000235116"/>
    </source>
</evidence>
<keyword evidence="4 9" id="KW-1133">Transmembrane helix</keyword>
<evidence type="ECO:0000259" key="11">
    <source>
        <dbReference type="PROSITE" id="PS50885"/>
    </source>
</evidence>
<accession>A0A2K9LGQ8</accession>
<sequence>MKILWLATFIMNRLTYNYKFMLISVLFMCPIVLLSFQLWNQLEQDLQVTATEAKGINVINELNAISITAAELRDVMMAYNYDRSEATASKIYKLRSAINEQLEIFARQYKDSHLVKPSQIERLMRARDAAYKEDLGSQIMLREYINSYGSLVNEIDSIVFEISKGSGLSNDTDPNLASDIGLYFEKVRPLLGQLSKLRGYGNNTLNTPFMDSATFTEVDATFFNTQTVFTEFQESIEKIRKQRPDAPIVSGSADFVDAAGKLLYLFNDQVVEAISDRQTWQQYNDSVSGFIATAHTIENSILQRALKTVQVRLEAKETNRIFLVVSLLSLLAVISYLYLGLYVTLSRSINNMVGSAGRVASGDMTVEVENQTHDEFATLIGNFNDMVKQMKQLIRAARERSDSVASHARHVKELADQNTDIVRLQTEETSKISHAMEEMSSAAEEVARETELTAGAAEDADESAREGQQLVVEAVKRFADLTANVNGSMQVVERLAEQSRGVTDILSVIKSIAEQTNLLALNAAIEAARAGEQGRGFAVVADEVRTLAQRSHEATVEIDDVLGKIQSGVQEAVSSMQVSVDVTERSVSTANNLTEKLEEILKGVSAINSRTQSISATTLQQTESVNHVLSSIQAINSRAQDAASAAENSQHSSEEMLASLSELIDQLARFKV</sequence>
<dbReference type="PROSITE" id="PS50885">
    <property type="entry name" value="HAMP"/>
    <property type="match status" value="1"/>
</dbReference>
<dbReference type="InterPro" id="IPR004089">
    <property type="entry name" value="MCPsignal_dom"/>
</dbReference>
<dbReference type="AlphaFoldDB" id="A0A2K9LGQ8"/>
<organism evidence="12 13">
    <name type="scientific">Ketobacter alkanivorans</name>
    <dbReference type="NCBI Taxonomy" id="1917421"/>
    <lineage>
        <taxon>Bacteria</taxon>
        <taxon>Pseudomonadati</taxon>
        <taxon>Pseudomonadota</taxon>
        <taxon>Gammaproteobacteria</taxon>
        <taxon>Pseudomonadales</taxon>
        <taxon>Ketobacteraceae</taxon>
        <taxon>Ketobacter</taxon>
    </lineage>
</organism>
<proteinExistence type="inferred from homology"/>
<dbReference type="SMART" id="SM00283">
    <property type="entry name" value="MA"/>
    <property type="match status" value="1"/>
</dbReference>